<proteinExistence type="predicted"/>
<geneLocation type="mitochondrion" evidence="1"/>
<protein>
    <submittedName>
        <fullName evidence="1">Uncharacterized protein</fullName>
    </submittedName>
</protein>
<dbReference type="EMBL" id="LKAM01000006">
    <property type="protein sequence ID" value="KUM48253.1"/>
    <property type="molecule type" value="Genomic_DNA"/>
</dbReference>
<accession>A0A101LZU2</accession>
<gene>
    <name evidence="1" type="ORF">ABT39_MTgene5251</name>
</gene>
<keyword evidence="1" id="KW-0496">Mitochondrion</keyword>
<organism evidence="1">
    <name type="scientific">Picea glauca</name>
    <name type="common">White spruce</name>
    <name type="synonym">Pinus glauca</name>
    <dbReference type="NCBI Taxonomy" id="3330"/>
    <lineage>
        <taxon>Eukaryota</taxon>
        <taxon>Viridiplantae</taxon>
        <taxon>Streptophyta</taxon>
        <taxon>Embryophyta</taxon>
        <taxon>Tracheophyta</taxon>
        <taxon>Spermatophyta</taxon>
        <taxon>Pinopsida</taxon>
        <taxon>Pinidae</taxon>
        <taxon>Conifers I</taxon>
        <taxon>Pinales</taxon>
        <taxon>Pinaceae</taxon>
        <taxon>Picea</taxon>
    </lineage>
</organism>
<comment type="caution">
    <text evidence="1">The sequence shown here is derived from an EMBL/GenBank/DDBJ whole genome shotgun (WGS) entry which is preliminary data.</text>
</comment>
<sequence length="49" mass="5829">MWDHLATLYARGNDAKYYQLEIKVRNLKQGSMSITEYYNKLQPYEGGRN</sequence>
<name>A0A101LZU2_PICGL</name>
<dbReference type="AlphaFoldDB" id="A0A101LZU2"/>
<evidence type="ECO:0000313" key="1">
    <source>
        <dbReference type="EMBL" id="KUM48253.1"/>
    </source>
</evidence>
<reference evidence="1" key="1">
    <citation type="journal article" date="2015" name="Genome Biol. Evol.">
        <title>Organellar Genomes of White Spruce (Picea glauca): Assembly and Annotation.</title>
        <authorList>
            <person name="Jackman S.D."/>
            <person name="Warren R.L."/>
            <person name="Gibb E.A."/>
            <person name="Vandervalk B.P."/>
            <person name="Mohamadi H."/>
            <person name="Chu J."/>
            <person name="Raymond A."/>
            <person name="Pleasance S."/>
            <person name="Coope R."/>
            <person name="Wildung M.R."/>
            <person name="Ritland C.E."/>
            <person name="Bousquet J."/>
            <person name="Jones S.J."/>
            <person name="Bohlmann J."/>
            <person name="Birol I."/>
        </authorList>
    </citation>
    <scope>NUCLEOTIDE SEQUENCE [LARGE SCALE GENOMIC DNA]</scope>
    <source>
        <tissue evidence="1">Flushing bud</tissue>
    </source>
</reference>